<protein>
    <recommendedName>
        <fullName evidence="3">DUF1579 domain-containing protein</fullName>
    </recommendedName>
</protein>
<keyword evidence="2" id="KW-1185">Reference proteome</keyword>
<dbReference type="AlphaFoldDB" id="A0A1M7CVN4"/>
<dbReference type="EMBL" id="FRBT01000002">
    <property type="protein sequence ID" value="SHL71285.1"/>
    <property type="molecule type" value="Genomic_DNA"/>
</dbReference>
<evidence type="ECO:0008006" key="3">
    <source>
        <dbReference type="Google" id="ProtNLM"/>
    </source>
</evidence>
<name>A0A1M7CVN4_9FLAO</name>
<accession>A0A1M7CVN4</accession>
<dbReference type="OrthoDB" id="277821at2"/>
<dbReference type="RefSeq" id="WP_068841800.1">
    <property type="nucleotide sequence ID" value="NZ_FRBT01000002.1"/>
</dbReference>
<organism evidence="1 2">
    <name type="scientific">Flavobacterium chilense</name>
    <dbReference type="NCBI Taxonomy" id="946677"/>
    <lineage>
        <taxon>Bacteria</taxon>
        <taxon>Pseudomonadati</taxon>
        <taxon>Bacteroidota</taxon>
        <taxon>Flavobacteriia</taxon>
        <taxon>Flavobacteriales</taxon>
        <taxon>Flavobacteriaceae</taxon>
        <taxon>Flavobacterium</taxon>
    </lineage>
</organism>
<gene>
    <name evidence="1" type="ORF">SAMN05444484_102320</name>
</gene>
<dbReference type="Proteomes" id="UP000184028">
    <property type="component" value="Unassembled WGS sequence"/>
</dbReference>
<sequence>MKKLATTLVLVTLCFISCKKEVKTDTVTTKESDSIQSKEQVAEEPLDSVAQMKAWQAYATPGAPHKLMADEIGTWNCDMTFWSEPNGKPEKASSVADIKMILGGRYQEANYQGKMMGQPFVGRSTLAYNNASKEYTTTFIDNMGTGMMVAYGKYDDKTKSIELKGDVVNPMNGIKTPYRELYTIIDPKTRKMEMFDVKNGKEYKSMEIIMKKK</sequence>
<dbReference type="Pfam" id="PF07617">
    <property type="entry name" value="DUF1579"/>
    <property type="match status" value="1"/>
</dbReference>
<dbReference type="STRING" id="946677.SAMN05444484_102320"/>
<dbReference type="InterPro" id="IPR011473">
    <property type="entry name" value="DUF1579"/>
</dbReference>
<proteinExistence type="predicted"/>
<reference evidence="2" key="1">
    <citation type="submission" date="2016-11" db="EMBL/GenBank/DDBJ databases">
        <authorList>
            <person name="Varghese N."/>
            <person name="Submissions S."/>
        </authorList>
    </citation>
    <scope>NUCLEOTIDE SEQUENCE [LARGE SCALE GENOMIC DNA]</scope>
    <source>
        <strain evidence="2">DSM 24724</strain>
    </source>
</reference>
<evidence type="ECO:0000313" key="1">
    <source>
        <dbReference type="EMBL" id="SHL71285.1"/>
    </source>
</evidence>
<evidence type="ECO:0000313" key="2">
    <source>
        <dbReference type="Proteomes" id="UP000184028"/>
    </source>
</evidence>